<dbReference type="RefSeq" id="XP_959474.1">
    <property type="nucleotide sequence ID" value="XM_954381.1"/>
</dbReference>
<dbReference type="PaxDb" id="5141-EFNCRP00000003179"/>
<evidence type="ECO:0000313" key="2">
    <source>
        <dbReference type="EMBL" id="EAA30238.1"/>
    </source>
</evidence>
<evidence type="ECO:0000313" key="3">
    <source>
        <dbReference type="Proteomes" id="UP000001805"/>
    </source>
</evidence>
<dbReference type="VEuPathDB" id="FungiDB:NCU02311"/>
<feature type="region of interest" description="Disordered" evidence="1">
    <location>
        <begin position="195"/>
        <end position="268"/>
    </location>
</feature>
<evidence type="ECO:0000256" key="1">
    <source>
        <dbReference type="SAM" id="MobiDB-lite"/>
    </source>
</evidence>
<dbReference type="Proteomes" id="UP000001805">
    <property type="component" value="Chromosome 7, Linkage Group VII"/>
</dbReference>
<dbReference type="OrthoDB" id="10617647at2759"/>
<gene>
    <name evidence="2" type="ORF">NCU02311</name>
</gene>
<dbReference type="KEGG" id="ncr:NCU02311"/>
<feature type="region of interest" description="Disordered" evidence="1">
    <location>
        <begin position="76"/>
        <end position="109"/>
    </location>
</feature>
<feature type="compositionally biased region" description="Basic and acidic residues" evidence="1">
    <location>
        <begin position="78"/>
        <end position="97"/>
    </location>
</feature>
<dbReference type="GeneID" id="3875621"/>
<proteinExistence type="predicted"/>
<dbReference type="SMR" id="Q7S424"/>
<protein>
    <submittedName>
        <fullName evidence="2">Uncharacterized protein</fullName>
    </submittedName>
</protein>
<dbReference type="InParanoid" id="Q7S424"/>
<organism evidence="2 3">
    <name type="scientific">Neurospora crassa (strain ATCC 24698 / 74-OR23-1A / CBS 708.71 / DSM 1257 / FGSC 987)</name>
    <dbReference type="NCBI Taxonomy" id="367110"/>
    <lineage>
        <taxon>Eukaryota</taxon>
        <taxon>Fungi</taxon>
        <taxon>Dikarya</taxon>
        <taxon>Ascomycota</taxon>
        <taxon>Pezizomycotina</taxon>
        <taxon>Sordariomycetes</taxon>
        <taxon>Sordariomycetidae</taxon>
        <taxon>Sordariales</taxon>
        <taxon>Sordariaceae</taxon>
        <taxon>Neurospora</taxon>
    </lineage>
</organism>
<dbReference type="EMBL" id="CM002242">
    <property type="protein sequence ID" value="EAA30238.1"/>
    <property type="molecule type" value="Genomic_DNA"/>
</dbReference>
<name>Q7S424_NEUCR</name>
<reference evidence="2 3" key="1">
    <citation type="journal article" date="2003" name="Nature">
        <title>The genome sequence of the filamentous fungus Neurospora crassa.</title>
        <authorList>
            <person name="Galagan J.E."/>
            <person name="Calvo S.E."/>
            <person name="Borkovich K.A."/>
            <person name="Selker E.U."/>
            <person name="Read N.D."/>
            <person name="Jaffe D."/>
            <person name="FitzHugh W."/>
            <person name="Ma L.J."/>
            <person name="Smirnov S."/>
            <person name="Purcell S."/>
            <person name="Rehman B."/>
            <person name="Elkins T."/>
            <person name="Engels R."/>
            <person name="Wang S."/>
            <person name="Nielsen C.B."/>
            <person name="Butler J."/>
            <person name="Endrizzi M."/>
            <person name="Qui D."/>
            <person name="Ianakiev P."/>
            <person name="Bell-Pedersen D."/>
            <person name="Nelson M.A."/>
            <person name="Werner-Washburne M."/>
            <person name="Selitrennikoff C.P."/>
            <person name="Kinsey J.A."/>
            <person name="Braun E.L."/>
            <person name="Zelter A."/>
            <person name="Schulte U."/>
            <person name="Kothe G.O."/>
            <person name="Jedd G."/>
            <person name="Mewes W."/>
            <person name="Staben C."/>
            <person name="Marcotte E."/>
            <person name="Greenberg D."/>
            <person name="Roy A."/>
            <person name="Foley K."/>
            <person name="Naylor J."/>
            <person name="Stange-Thomann N."/>
            <person name="Barrett R."/>
            <person name="Gnerre S."/>
            <person name="Kamal M."/>
            <person name="Kamvysselis M."/>
            <person name="Mauceli E."/>
            <person name="Bielke C."/>
            <person name="Rudd S."/>
            <person name="Frishman D."/>
            <person name="Krystofova S."/>
            <person name="Rasmussen C."/>
            <person name="Metzenberg R.L."/>
            <person name="Perkins D.D."/>
            <person name="Kroken S."/>
            <person name="Cogoni C."/>
            <person name="Macino G."/>
            <person name="Catcheside D."/>
            <person name="Li W."/>
            <person name="Pratt R.J."/>
            <person name="Osmani S.A."/>
            <person name="DeSouza C.P."/>
            <person name="Glass L."/>
            <person name="Orbach M.J."/>
            <person name="Berglund J.A."/>
            <person name="Voelker R."/>
            <person name="Yarden O."/>
            <person name="Plamann M."/>
            <person name="Seiler S."/>
            <person name="Dunlap J."/>
            <person name="Radford A."/>
            <person name="Aramayo R."/>
            <person name="Natvig D.O."/>
            <person name="Alex L.A."/>
            <person name="Mannhaupt G."/>
            <person name="Ebbole D.J."/>
            <person name="Freitag M."/>
            <person name="Paulsen I."/>
            <person name="Sachs M.S."/>
            <person name="Lander E.S."/>
            <person name="Nusbaum C."/>
            <person name="Birren B."/>
        </authorList>
    </citation>
    <scope>NUCLEOTIDE SEQUENCE [LARGE SCALE GENOMIC DNA]</scope>
    <source>
        <strain evidence="3">ATCC 24698 / 74-OR23-1A / CBS 708.71 / DSM 1257 / FGSC 987</strain>
    </source>
</reference>
<accession>Q7S424</accession>
<feature type="compositionally biased region" description="Basic residues" evidence="1">
    <location>
        <begin position="213"/>
        <end position="225"/>
    </location>
</feature>
<dbReference type="OMA" id="LIMRKTM"/>
<keyword evidence="3" id="KW-1185">Reference proteome</keyword>
<feature type="region of interest" description="Disordered" evidence="1">
    <location>
        <begin position="1"/>
        <end position="31"/>
    </location>
</feature>
<dbReference type="HOGENOM" id="CLU_1062068_0_0_1"/>
<sequence length="268" mass="28649">MAETNDEESNQAKSTAAAKEVTKPPANNNLTPAARMLQHILSSRSLLIMRKTMILEALNQAENEAEAKVEAALAMKSNDLKQGKDEDSGKDKDKDNENPPSPLTPDRPVKSLSTVQVEQEVNINQAQAAIRSLKRHGASVHEAAARESPADVQQNLTAANNIPPMAAKAPMAPKATTSVTTRSGRVVKPTRKTRGMNEAMDKKKPSTEAATRTHTRIRTRIRSGKGGKGGATRSNSAPPPAATVNTTVTRSGRVVKPTLKARGREMGA</sequence>
<dbReference type="AlphaFoldDB" id="Q7S424"/>